<feature type="transmembrane region" description="Helical" evidence="1">
    <location>
        <begin position="63"/>
        <end position="87"/>
    </location>
</feature>
<gene>
    <name evidence="2" type="ORF">RHS01_04566</name>
</gene>
<dbReference type="AlphaFoldDB" id="A0A8H7IHH9"/>
<reference evidence="2" key="1">
    <citation type="submission" date="2020-09" db="EMBL/GenBank/DDBJ databases">
        <title>Comparative genome analyses of four rice-infecting Rhizoctonia solani isolates reveal extensive enrichment of homogalacturonan modification genes.</title>
        <authorList>
            <person name="Lee D.-Y."/>
            <person name="Jeon J."/>
            <person name="Kim K.-T."/>
            <person name="Cheong K."/>
            <person name="Song H."/>
            <person name="Choi G."/>
            <person name="Ko J."/>
            <person name="Opiyo S.O."/>
            <person name="Zuo S."/>
            <person name="Madhav S."/>
            <person name="Lee Y.-H."/>
            <person name="Wang G.-L."/>
        </authorList>
    </citation>
    <scope>NUCLEOTIDE SEQUENCE</scope>
    <source>
        <strain evidence="2">AG1-IA B2</strain>
    </source>
</reference>
<dbReference type="Gene3D" id="3.30.70.100">
    <property type="match status" value="1"/>
</dbReference>
<evidence type="ECO:0000256" key="1">
    <source>
        <dbReference type="SAM" id="Phobius"/>
    </source>
</evidence>
<keyword evidence="1" id="KW-1133">Transmembrane helix</keyword>
<comment type="caution">
    <text evidence="2">The sequence shown here is derived from an EMBL/GenBank/DDBJ whole genome shotgun (WGS) entry which is preliminary data.</text>
</comment>
<name>A0A8H7IHH9_9AGAM</name>
<proteinExistence type="predicted"/>
<dbReference type="Proteomes" id="UP000614334">
    <property type="component" value="Unassembled WGS sequence"/>
</dbReference>
<sequence>MTLIANPNLRNSAVLFKLKNQQGDTQDQHDELKEKARREIAEALAKVPVWRTTPCRPNQGLRLLYAFIIAVTYTSSFTIWVHSALFARFKDRAALDTYAANDEHRWVIDNVIRPHTDIEETIDYDLEIPDDAW</sequence>
<keyword evidence="1" id="KW-0472">Membrane</keyword>
<organism evidence="2 3">
    <name type="scientific">Rhizoctonia solani</name>
    <dbReference type="NCBI Taxonomy" id="456999"/>
    <lineage>
        <taxon>Eukaryota</taxon>
        <taxon>Fungi</taxon>
        <taxon>Dikarya</taxon>
        <taxon>Basidiomycota</taxon>
        <taxon>Agaricomycotina</taxon>
        <taxon>Agaricomycetes</taxon>
        <taxon>Cantharellales</taxon>
        <taxon>Ceratobasidiaceae</taxon>
        <taxon>Rhizoctonia</taxon>
    </lineage>
</organism>
<evidence type="ECO:0000313" key="3">
    <source>
        <dbReference type="Proteomes" id="UP000614334"/>
    </source>
</evidence>
<keyword evidence="1" id="KW-0812">Transmembrane</keyword>
<accession>A0A8H7IHH9</accession>
<evidence type="ECO:0000313" key="2">
    <source>
        <dbReference type="EMBL" id="KAF8756739.1"/>
    </source>
</evidence>
<dbReference type="EMBL" id="JACYCF010000006">
    <property type="protein sequence ID" value="KAF8756739.1"/>
    <property type="molecule type" value="Genomic_DNA"/>
</dbReference>
<protein>
    <submittedName>
        <fullName evidence="2">Uncharacterized protein</fullName>
    </submittedName>
</protein>